<evidence type="ECO:0008006" key="4">
    <source>
        <dbReference type="Google" id="ProtNLM"/>
    </source>
</evidence>
<proteinExistence type="predicted"/>
<feature type="region of interest" description="Disordered" evidence="1">
    <location>
        <begin position="215"/>
        <end position="250"/>
    </location>
</feature>
<reference evidence="3" key="1">
    <citation type="submission" date="2018-03" db="EMBL/GenBank/DDBJ databases">
        <authorList>
            <person name="Rodrigo-Torres L."/>
            <person name="Arahal R. D."/>
            <person name="Lucena T."/>
        </authorList>
    </citation>
    <scope>NUCLEOTIDE SEQUENCE [LARGE SCALE GENOMIC DNA]</scope>
    <source>
        <strain evidence="3">CECT 8811</strain>
    </source>
</reference>
<accession>A0A2R8AMS8</accession>
<name>A0A2R8AMS8_9RHOB</name>
<keyword evidence="3" id="KW-1185">Reference proteome</keyword>
<dbReference type="RefSeq" id="WP_181363743.1">
    <property type="nucleotide sequence ID" value="NZ_OMOI01000001.1"/>
</dbReference>
<sequence>MRITVGLALLGLMAGCVSPLPDSRSPDGLAGRAAAVNADGQPLSAFGDGSSVDTTPTMASEAAGISDEQDFAAVSARESIESDAARLEGYRANYQQVQPEAVPDRPSGNSASIVQFALSTTNSVGQPLYQRSGLSGDARARRNCSRYTSADFAQIAFLESGGPKRDRYGIDPDGDGFACAWDPAPFRAARGVAATPTVTTESVSAAELEAIGITTEPATVPAPTQPAPVAPPAPAQPVPLPGNTLNISTE</sequence>
<evidence type="ECO:0000313" key="2">
    <source>
        <dbReference type="EMBL" id="SPF77310.1"/>
    </source>
</evidence>
<evidence type="ECO:0000256" key="1">
    <source>
        <dbReference type="SAM" id="MobiDB-lite"/>
    </source>
</evidence>
<dbReference type="EMBL" id="OMOI01000001">
    <property type="protein sequence ID" value="SPF77310.1"/>
    <property type="molecule type" value="Genomic_DNA"/>
</dbReference>
<dbReference type="AlphaFoldDB" id="A0A2R8AMS8"/>
<protein>
    <recommendedName>
        <fullName evidence="4">Excalibur calcium-binding domain-containing protein</fullName>
    </recommendedName>
</protein>
<feature type="compositionally biased region" description="Pro residues" evidence="1">
    <location>
        <begin position="223"/>
        <end position="240"/>
    </location>
</feature>
<evidence type="ECO:0000313" key="3">
    <source>
        <dbReference type="Proteomes" id="UP000244911"/>
    </source>
</evidence>
<feature type="region of interest" description="Disordered" evidence="1">
    <location>
        <begin position="40"/>
        <end position="64"/>
    </location>
</feature>
<organism evidence="2 3">
    <name type="scientific">Aliiroseovarius pelagivivens</name>
    <dbReference type="NCBI Taxonomy" id="1639690"/>
    <lineage>
        <taxon>Bacteria</taxon>
        <taxon>Pseudomonadati</taxon>
        <taxon>Pseudomonadota</taxon>
        <taxon>Alphaproteobacteria</taxon>
        <taxon>Rhodobacterales</taxon>
        <taxon>Paracoccaceae</taxon>
        <taxon>Aliiroseovarius</taxon>
    </lineage>
</organism>
<gene>
    <name evidence="2" type="ORF">ALP8811_02337</name>
</gene>
<dbReference type="PROSITE" id="PS51257">
    <property type="entry name" value="PROKAR_LIPOPROTEIN"/>
    <property type="match status" value="1"/>
</dbReference>
<dbReference type="Proteomes" id="UP000244911">
    <property type="component" value="Unassembled WGS sequence"/>
</dbReference>